<dbReference type="EMBL" id="HG992338">
    <property type="protein sequence ID" value="CAE6777402.1"/>
    <property type="molecule type" value="Genomic_DNA"/>
</dbReference>
<dbReference type="EMBL" id="HG992338">
    <property type="protein sequence ID" value="CAE6777425.1"/>
    <property type="molecule type" value="Genomic_DNA"/>
</dbReference>
<accession>A0ABN7M2L2</accession>
<proteinExistence type="predicted"/>
<evidence type="ECO:0000313" key="2">
    <source>
        <dbReference type="Proteomes" id="UP000835287"/>
    </source>
</evidence>
<name>A0ABN7M2L2_9XANT</name>
<protein>
    <recommendedName>
        <fullName evidence="3">DUF5636 domain-containing protein</fullName>
    </recommendedName>
</protein>
<sequence length="415" mass="45770">MASTTEIAALLAATDAQGRVDPLAYEAQRLILQHQGLGSVDAAALVRALPASPGFTAFDRTTLFSAIDQRLDTPQERQRFADALDQANLSDGWLERLGEQAAEVGGQAYDSTRTAVRWADTQVSDGLAAAQRSTRDTAAAPGVLPGLRAEAQAGNNLVGNVQRGEVWLDLGQAGHTYAVQACALSGQGRLDELAQPLRWAVAMRSIAFRFEATVTLAWTTERQPLLPFWTSMKVAATAMLSQWDATEAGARFLIQVAHKDQALKPDEWRREGWGKGTNDAFLIFLFAQAFGIPTHYRPVHSLIPEYQAVLDHWRSTDAAAFQSAMQAAADWHIARSKDGTERNTYEFEKDIDRVYPAELLAVQALRQRDGLPHFDTGHLLIDTPWTILSKLPECPPHPLAMAVEERVRRDYPDYN</sequence>
<reference evidence="1 2" key="1">
    <citation type="submission" date="2021-02" db="EMBL/GenBank/DDBJ databases">
        <authorList>
            <person name="Pothier F. J."/>
        </authorList>
    </citation>
    <scope>NUCLEOTIDE SEQUENCE [LARGE SCALE GENOMIC DNA]</scope>
    <source>
        <strain evidence="1 2">301</strain>
    </source>
</reference>
<dbReference type="RefSeq" id="WP_275544217.1">
    <property type="nucleotide sequence ID" value="NZ_HG992338.1"/>
</dbReference>
<evidence type="ECO:0008006" key="3">
    <source>
        <dbReference type="Google" id="ProtNLM"/>
    </source>
</evidence>
<keyword evidence="2" id="KW-1185">Reference proteome</keyword>
<organism evidence="1 2">
    <name type="scientific">Xanthomonas arboricola pv. corylina</name>
    <dbReference type="NCBI Taxonomy" id="487821"/>
    <lineage>
        <taxon>Bacteria</taxon>
        <taxon>Pseudomonadati</taxon>
        <taxon>Pseudomonadota</taxon>
        <taxon>Gammaproteobacteria</taxon>
        <taxon>Lysobacterales</taxon>
        <taxon>Lysobacteraceae</taxon>
        <taxon>Xanthomonas</taxon>
    </lineage>
</organism>
<dbReference type="Proteomes" id="UP000835287">
    <property type="component" value="Chromosome"/>
</dbReference>
<evidence type="ECO:0000313" key="1">
    <source>
        <dbReference type="EMBL" id="CAE6777425.1"/>
    </source>
</evidence>
<gene>
    <name evidence="1" type="ORF">XAC301_23090</name>
</gene>